<keyword evidence="1" id="KW-0812">Transmembrane</keyword>
<gene>
    <name evidence="3" type="ORF">SPHI_11990</name>
</gene>
<dbReference type="PANTHER" id="PTHR37312">
    <property type="entry name" value="MEMBRANE-BOUND ACYLTRANSFERASE YKRP-RELATED"/>
    <property type="match status" value="1"/>
</dbReference>
<dbReference type="Pfam" id="PF01757">
    <property type="entry name" value="Acyl_transf_3"/>
    <property type="match status" value="1"/>
</dbReference>
<dbReference type="InterPro" id="IPR002656">
    <property type="entry name" value="Acyl_transf_3_dom"/>
</dbReference>
<feature type="domain" description="Acyltransferase 3" evidence="2">
    <location>
        <begin position="6"/>
        <end position="291"/>
    </location>
</feature>
<feature type="transmembrane region" description="Helical" evidence="1">
    <location>
        <begin position="165"/>
        <end position="182"/>
    </location>
</feature>
<comment type="caution">
    <text evidence="3">The sequence shown here is derived from an EMBL/GenBank/DDBJ whole genome shotgun (WGS) entry which is preliminary data.</text>
</comment>
<dbReference type="EMBL" id="MPSB01000004">
    <property type="protein sequence ID" value="ONF96414.1"/>
    <property type="molecule type" value="Genomic_DNA"/>
</dbReference>
<accession>A0A1V2EW84</accession>
<name>A0A1V2EW84_9SPHN</name>
<dbReference type="STRING" id="1915074.SPHI_11990"/>
<dbReference type="RefSeq" id="WP_076743984.1">
    <property type="nucleotide sequence ID" value="NZ_MPSB01000004.1"/>
</dbReference>
<dbReference type="AlphaFoldDB" id="A0A1V2EW84"/>
<dbReference type="GO" id="GO:0016747">
    <property type="term" value="F:acyltransferase activity, transferring groups other than amino-acyl groups"/>
    <property type="evidence" value="ECO:0007669"/>
    <property type="project" value="InterPro"/>
</dbReference>
<feature type="transmembrane region" description="Helical" evidence="1">
    <location>
        <begin position="251"/>
        <end position="270"/>
    </location>
</feature>
<keyword evidence="4" id="KW-1185">Reference proteome</keyword>
<feature type="transmembrane region" description="Helical" evidence="1">
    <location>
        <begin position="276"/>
        <end position="293"/>
    </location>
</feature>
<feature type="transmembrane region" description="Helical" evidence="1">
    <location>
        <begin position="113"/>
        <end position="137"/>
    </location>
</feature>
<dbReference type="Proteomes" id="UP000188729">
    <property type="component" value="Unassembled WGS sequence"/>
</dbReference>
<feature type="transmembrane region" description="Helical" evidence="1">
    <location>
        <begin position="144"/>
        <end position="159"/>
    </location>
</feature>
<keyword evidence="1" id="KW-0472">Membrane</keyword>
<dbReference type="InterPro" id="IPR052734">
    <property type="entry name" value="Nod_factor_acetyltransferase"/>
</dbReference>
<evidence type="ECO:0000313" key="3">
    <source>
        <dbReference type="EMBL" id="ONF96414.1"/>
    </source>
</evidence>
<evidence type="ECO:0000259" key="2">
    <source>
        <dbReference type="Pfam" id="PF01757"/>
    </source>
</evidence>
<proteinExistence type="predicted"/>
<evidence type="ECO:0000256" key="1">
    <source>
        <dbReference type="SAM" id="Phobius"/>
    </source>
</evidence>
<feature type="transmembrane region" description="Helical" evidence="1">
    <location>
        <begin position="219"/>
        <end position="239"/>
    </location>
</feature>
<keyword evidence="1" id="KW-1133">Transmembrane helix</keyword>
<reference evidence="3 4" key="1">
    <citation type="submission" date="2016-11" db="EMBL/GenBank/DDBJ databases">
        <title>Genome sequence of Sphingomonas jeddahensis G39.</title>
        <authorList>
            <person name="Poehlein A."/>
            <person name="Wuebbeler J.H."/>
            <person name="Steinbuechel A."/>
            <person name="Daniel R."/>
        </authorList>
    </citation>
    <scope>NUCLEOTIDE SEQUENCE [LARGE SCALE GENOMIC DNA]</scope>
    <source>
        <strain evidence="3 4">G39</strain>
    </source>
</reference>
<organism evidence="3 4">
    <name type="scientific">Sphingomonas jeddahensis</name>
    <dbReference type="NCBI Taxonomy" id="1915074"/>
    <lineage>
        <taxon>Bacteria</taxon>
        <taxon>Pseudomonadati</taxon>
        <taxon>Pseudomonadota</taxon>
        <taxon>Alphaproteobacteria</taxon>
        <taxon>Sphingomonadales</taxon>
        <taxon>Sphingomonadaceae</taxon>
        <taxon>Sphingomonas</taxon>
    </lineage>
</organism>
<keyword evidence="3" id="KW-0808">Transferase</keyword>
<sequence length="330" mass="35638">MGERIDWLDTARGFGIVAVVAGHVTSDPAVWAATFHFHMPLFFMLSGMVFTPKAFADVAHRRARTLLLPYAMWLVIVAGLDVLVALTAGHPMYLPWERPAAALARMLLGGTFLVGPFGIFWFVTCLYVVQLAAVLILRRPPQQVLIIAVLLLAVTHVIPRMPNPWGLVSVPAATFFFVAGALHRRHADALGWPLTAIALGAGSLAAVSRPLDLKIAEVGTPVLSIVAALGLCHLILTVAKRAPSVSPIAALGRASLVIMYGHLTLFYALRDHMGKAAVAALCALMPLGLWLILRRFPAARALLLGEWLLDRRPPVATAQAPPLPFRHEQA</sequence>
<protein>
    <submittedName>
        <fullName evidence="3">Acyltransferase family protein</fullName>
    </submittedName>
</protein>
<keyword evidence="3" id="KW-0012">Acyltransferase</keyword>
<dbReference type="PANTHER" id="PTHR37312:SF1">
    <property type="entry name" value="MEMBRANE-BOUND ACYLTRANSFERASE YKRP-RELATED"/>
    <property type="match status" value="1"/>
</dbReference>
<dbReference type="OrthoDB" id="9814956at2"/>
<evidence type="ECO:0000313" key="4">
    <source>
        <dbReference type="Proteomes" id="UP000188729"/>
    </source>
</evidence>
<feature type="transmembrane region" description="Helical" evidence="1">
    <location>
        <begin position="70"/>
        <end position="93"/>
    </location>
</feature>
<feature type="transmembrane region" description="Helical" evidence="1">
    <location>
        <begin position="189"/>
        <end position="207"/>
    </location>
</feature>